<protein>
    <recommendedName>
        <fullName evidence="1">FAD-binding domain-containing protein</fullName>
    </recommendedName>
</protein>
<evidence type="ECO:0000259" key="1">
    <source>
        <dbReference type="Pfam" id="PF01494"/>
    </source>
</evidence>
<proteinExistence type="predicted"/>
<dbReference type="Proteomes" id="UP000186040">
    <property type="component" value="Unassembled WGS sequence"/>
</dbReference>
<evidence type="ECO:0000313" key="3">
    <source>
        <dbReference type="Proteomes" id="UP000186040"/>
    </source>
</evidence>
<reference evidence="2 3" key="1">
    <citation type="submission" date="2016-10" db="EMBL/GenBank/DDBJ databases">
        <title>The Draft Genome Sequence of Actinokineospora bangkokensis 44EHWT reveals the biosynthetic pathway of antifungal compounds Thailandins with unusual extender unit butylmalonyl-CoA.</title>
        <authorList>
            <person name="Greule A."/>
            <person name="Intra B."/>
            <person name="Flemming S."/>
            <person name="Rommel M.G."/>
            <person name="Panbangred W."/>
            <person name="Bechthold A."/>
        </authorList>
    </citation>
    <scope>NUCLEOTIDE SEQUENCE [LARGE SCALE GENOMIC DNA]</scope>
    <source>
        <strain evidence="2 3">44EHW</strain>
    </source>
</reference>
<dbReference type="PANTHER" id="PTHR43422:SF3">
    <property type="entry name" value="THIAMINE THIAZOLE SYNTHASE"/>
    <property type="match status" value="1"/>
</dbReference>
<dbReference type="EMBL" id="MKQR01000016">
    <property type="protein sequence ID" value="OLR92452.1"/>
    <property type="molecule type" value="Genomic_DNA"/>
</dbReference>
<sequence length="427" mass="45995">MVVGGGFGGLCAARVLAEHGADVVVLEQDEVTAESLQRRGVPQAQHPHALLARGLRELEALFPGLGDELTAVGAPEADFGEVVRYRVPAGWAPRVPVGLPIRTVTRPVLERLLRRRVLADPRVTTRGGFTAEDLLWRGDRVCGVRGPRVVDADLVVVATGRHSRVGTWLRYGGFEPPKALVVDAGTVYTTREFSAGSTRDWTAVAEFPRAPGVRRGGLVVTTESGTRLVTLVGADGQVAPTTESGFLNYARGLRAPEFADVIGSGEPVGTVHRMARLHSRWTLLHRMPRWPAGLLCLGDAVCALNPVHAQGMTVAAVQAAVLRDGLAEGVAEVELQRRIAGAVGQAWALATGADRVWDPFPTPWRSRALVRVLARVDERLPGDPGLFRDFSRVAHLVDRPGPGLLWRALRPVRRGHQRGAVLDQPLA</sequence>
<keyword evidence="3" id="KW-1185">Reference proteome</keyword>
<dbReference type="STRING" id="1193682.BJP25_20445"/>
<name>A0A1Q9LK89_9PSEU</name>
<evidence type="ECO:0000313" key="2">
    <source>
        <dbReference type="EMBL" id="OLR92452.1"/>
    </source>
</evidence>
<organism evidence="2 3">
    <name type="scientific">Actinokineospora bangkokensis</name>
    <dbReference type="NCBI Taxonomy" id="1193682"/>
    <lineage>
        <taxon>Bacteria</taxon>
        <taxon>Bacillati</taxon>
        <taxon>Actinomycetota</taxon>
        <taxon>Actinomycetes</taxon>
        <taxon>Pseudonocardiales</taxon>
        <taxon>Pseudonocardiaceae</taxon>
        <taxon>Actinokineospora</taxon>
    </lineage>
</organism>
<dbReference type="InterPro" id="IPR036188">
    <property type="entry name" value="FAD/NAD-bd_sf"/>
</dbReference>
<dbReference type="AlphaFoldDB" id="A0A1Q9LK89"/>
<dbReference type="PANTHER" id="PTHR43422">
    <property type="entry name" value="THIAMINE THIAZOLE SYNTHASE"/>
    <property type="match status" value="1"/>
</dbReference>
<gene>
    <name evidence="2" type="ORF">BJP25_20445</name>
</gene>
<accession>A0A1Q9LK89</accession>
<feature type="domain" description="FAD-binding" evidence="1">
    <location>
        <begin position="2"/>
        <end position="328"/>
    </location>
</feature>
<dbReference type="Pfam" id="PF01494">
    <property type="entry name" value="FAD_binding_3"/>
    <property type="match status" value="1"/>
</dbReference>
<dbReference type="GO" id="GO:0071949">
    <property type="term" value="F:FAD binding"/>
    <property type="evidence" value="ECO:0007669"/>
    <property type="project" value="InterPro"/>
</dbReference>
<dbReference type="SUPFAM" id="SSF51905">
    <property type="entry name" value="FAD/NAD(P)-binding domain"/>
    <property type="match status" value="1"/>
</dbReference>
<comment type="caution">
    <text evidence="2">The sequence shown here is derived from an EMBL/GenBank/DDBJ whole genome shotgun (WGS) entry which is preliminary data.</text>
</comment>
<dbReference type="Gene3D" id="3.50.50.60">
    <property type="entry name" value="FAD/NAD(P)-binding domain"/>
    <property type="match status" value="1"/>
</dbReference>
<dbReference type="InterPro" id="IPR002938">
    <property type="entry name" value="FAD-bd"/>
</dbReference>